<feature type="transmembrane region" description="Helical" evidence="9">
    <location>
        <begin position="63"/>
        <end position="91"/>
    </location>
</feature>
<dbReference type="GO" id="GO:0005886">
    <property type="term" value="C:plasma membrane"/>
    <property type="evidence" value="ECO:0007669"/>
    <property type="project" value="TreeGrafter"/>
</dbReference>
<evidence type="ECO:0000256" key="5">
    <source>
        <dbReference type="ARBA" id="ARBA00022989"/>
    </source>
</evidence>
<dbReference type="PANTHER" id="PTHR10283">
    <property type="entry name" value="SOLUTE CARRIER FAMILY 13 MEMBER"/>
    <property type="match status" value="1"/>
</dbReference>
<dbReference type="GO" id="GO:1905039">
    <property type="term" value="P:carboxylic acid transmembrane transport"/>
    <property type="evidence" value="ECO:0007669"/>
    <property type="project" value="UniProtKB-ARBA"/>
</dbReference>
<evidence type="ECO:0000256" key="7">
    <source>
        <dbReference type="ARBA" id="ARBA00031174"/>
    </source>
</evidence>
<evidence type="ECO:0000256" key="9">
    <source>
        <dbReference type="SAM" id="Phobius"/>
    </source>
</evidence>
<feature type="transmembrane region" description="Helical" evidence="9">
    <location>
        <begin position="461"/>
        <end position="479"/>
    </location>
</feature>
<feature type="transmembrane region" description="Helical" evidence="9">
    <location>
        <begin position="435"/>
        <end position="454"/>
    </location>
</feature>
<dbReference type="GO" id="GO:0008514">
    <property type="term" value="F:organic anion transmembrane transporter activity"/>
    <property type="evidence" value="ECO:0007669"/>
    <property type="project" value="UniProtKB-ARBA"/>
</dbReference>
<dbReference type="Pfam" id="PF00939">
    <property type="entry name" value="Na_sulph_symp"/>
    <property type="match status" value="1"/>
</dbReference>
<dbReference type="InterPro" id="IPR001898">
    <property type="entry name" value="SLC13A/DASS"/>
</dbReference>
<evidence type="ECO:0000313" key="11">
    <source>
        <dbReference type="Proteomes" id="UP000592181"/>
    </source>
</evidence>
<dbReference type="PANTHER" id="PTHR10283:SF82">
    <property type="entry name" value="SOLUTE CARRIER FAMILY 13 MEMBER 2"/>
    <property type="match status" value="1"/>
</dbReference>
<keyword evidence="5 9" id="KW-1133">Transmembrane helix</keyword>
<gene>
    <name evidence="10" type="ORF">BJY28_002785</name>
</gene>
<keyword evidence="11" id="KW-1185">Reference proteome</keyword>
<accession>A0A852X5M8</accession>
<feature type="transmembrane region" description="Helical" evidence="9">
    <location>
        <begin position="402"/>
        <end position="423"/>
    </location>
</feature>
<feature type="transmembrane region" description="Helical" evidence="9">
    <location>
        <begin position="230"/>
        <end position="252"/>
    </location>
</feature>
<comment type="subcellular location">
    <subcellularLocation>
        <location evidence="1">Membrane</location>
        <topology evidence="1">Multi-pass membrane protein</topology>
    </subcellularLocation>
</comment>
<sequence length="550" mass="56826">MAGSSSDRRAAADQATSPDQGAGPPPTRPAGRTWALRLGGLLLAGVVYLALGASTLGGDARVVAAIVTLMAVWWMTEAIPLAATALLPLVLVPPLTGLSIDEAAVPYADPIVFLFLGGFLIAIAMQKWNLHRRIALLTLRQVGTHPRRIVLGMMIATAFLSMWVSNTATTLMMLPIGISVLALVVESATTGREPVAETGDGARATEDELQEQMAQGRSVSDIVADDDVRVFGVSLMLAIAWSASIGGLGTLLGSPPNAIVAGYLSDEVGQDIAFVDWLILGLPLVVVFILVAWLLITRVLFRSGLEEIPGGRELIDGQIADLGPMSRGEKVVLAVFVGAAFFWIVPGLLANIGTLGETAPWLDAVDDTVVAIAAGLVLFLLPADADHRMALTWEDAEKGLPWGVLLLFGGGLSLAAAVAGTGLDEWFGEQVSGLEVLPTVLILACVCALVLLLTEVTSNTATAATFIPVLGGVAVGIGVEPVTLLFPAALAATCAFMLPVGTPPNAIVFGTGAVTIQEMARGGAVLNVVGVVLITLFTVILGPVALGIAL</sequence>
<name>A0A852X5M8_9MICO</name>
<keyword evidence="4 9" id="KW-0812">Transmembrane</keyword>
<dbReference type="CDD" id="cd01115">
    <property type="entry name" value="SLC13_permease"/>
    <property type="match status" value="1"/>
</dbReference>
<feature type="transmembrane region" description="Helical" evidence="9">
    <location>
        <begin position="111"/>
        <end position="128"/>
    </location>
</feature>
<dbReference type="EMBL" id="JACBZX010000001">
    <property type="protein sequence ID" value="NYG38316.1"/>
    <property type="molecule type" value="Genomic_DNA"/>
</dbReference>
<feature type="transmembrane region" description="Helical" evidence="9">
    <location>
        <begin position="272"/>
        <end position="296"/>
    </location>
</feature>
<dbReference type="RefSeq" id="WP_179463531.1">
    <property type="nucleotide sequence ID" value="NZ_JACBZX010000001.1"/>
</dbReference>
<proteinExistence type="inferred from homology"/>
<evidence type="ECO:0000256" key="1">
    <source>
        <dbReference type="ARBA" id="ARBA00004141"/>
    </source>
</evidence>
<evidence type="ECO:0000256" key="6">
    <source>
        <dbReference type="ARBA" id="ARBA00023136"/>
    </source>
</evidence>
<feature type="transmembrane region" description="Helical" evidence="9">
    <location>
        <begin position="485"/>
        <end position="512"/>
    </location>
</feature>
<evidence type="ECO:0000256" key="8">
    <source>
        <dbReference type="SAM" id="MobiDB-lite"/>
    </source>
</evidence>
<comment type="caution">
    <text evidence="10">The sequence shown here is derived from an EMBL/GenBank/DDBJ whole genome shotgun (WGS) entry which is preliminary data.</text>
</comment>
<feature type="transmembrane region" description="Helical" evidence="9">
    <location>
        <begin position="364"/>
        <end position="381"/>
    </location>
</feature>
<evidence type="ECO:0000313" key="10">
    <source>
        <dbReference type="EMBL" id="NYG38316.1"/>
    </source>
</evidence>
<feature type="transmembrane region" description="Helical" evidence="9">
    <location>
        <begin position="34"/>
        <end position="51"/>
    </location>
</feature>
<protein>
    <recommendedName>
        <fullName evidence="3">Sodium-dependent dicarboxylate transporter SdcS</fullName>
    </recommendedName>
    <alternativeName>
        <fullName evidence="7">Na(+)/dicarboxylate symporter</fullName>
    </alternativeName>
</protein>
<evidence type="ECO:0000256" key="3">
    <source>
        <dbReference type="ARBA" id="ARBA00020150"/>
    </source>
</evidence>
<organism evidence="10 11">
    <name type="scientific">Janibacter alkaliphilus</name>
    <dbReference type="NCBI Taxonomy" id="1069963"/>
    <lineage>
        <taxon>Bacteria</taxon>
        <taxon>Bacillati</taxon>
        <taxon>Actinomycetota</taxon>
        <taxon>Actinomycetes</taxon>
        <taxon>Micrococcales</taxon>
        <taxon>Intrasporangiaceae</taxon>
        <taxon>Janibacter</taxon>
    </lineage>
</organism>
<evidence type="ECO:0000256" key="4">
    <source>
        <dbReference type="ARBA" id="ARBA00022692"/>
    </source>
</evidence>
<feature type="compositionally biased region" description="Basic and acidic residues" evidence="8">
    <location>
        <begin position="1"/>
        <end position="11"/>
    </location>
</feature>
<feature type="region of interest" description="Disordered" evidence="8">
    <location>
        <begin position="1"/>
        <end position="29"/>
    </location>
</feature>
<dbReference type="Proteomes" id="UP000592181">
    <property type="component" value="Unassembled WGS sequence"/>
</dbReference>
<dbReference type="NCBIfam" id="TIGR00785">
    <property type="entry name" value="dass"/>
    <property type="match status" value="1"/>
</dbReference>
<evidence type="ECO:0000256" key="2">
    <source>
        <dbReference type="ARBA" id="ARBA00006772"/>
    </source>
</evidence>
<comment type="similarity">
    <text evidence="2">Belongs to the SLC13A/DASS transporter (TC 2.A.47) family. NADC subfamily.</text>
</comment>
<feature type="transmembrane region" description="Helical" evidence="9">
    <location>
        <begin position="331"/>
        <end position="352"/>
    </location>
</feature>
<feature type="transmembrane region" description="Helical" evidence="9">
    <location>
        <begin position="171"/>
        <end position="189"/>
    </location>
</feature>
<feature type="transmembrane region" description="Helical" evidence="9">
    <location>
        <begin position="524"/>
        <end position="549"/>
    </location>
</feature>
<reference evidence="10 11" key="1">
    <citation type="submission" date="2020-07" db="EMBL/GenBank/DDBJ databases">
        <title>Sequencing the genomes of 1000 actinobacteria strains.</title>
        <authorList>
            <person name="Klenk H.-P."/>
        </authorList>
    </citation>
    <scope>NUCLEOTIDE SEQUENCE [LARGE SCALE GENOMIC DNA]</scope>
    <source>
        <strain evidence="10 11">DSM 24723</strain>
    </source>
</reference>
<keyword evidence="6 9" id="KW-0472">Membrane</keyword>
<dbReference type="AlphaFoldDB" id="A0A852X5M8"/>